<dbReference type="SUPFAM" id="SSF52833">
    <property type="entry name" value="Thioredoxin-like"/>
    <property type="match status" value="1"/>
</dbReference>
<dbReference type="GO" id="GO:0006749">
    <property type="term" value="P:glutathione metabolic process"/>
    <property type="evidence" value="ECO:0007669"/>
    <property type="project" value="TreeGrafter"/>
</dbReference>
<dbReference type="NCBIfam" id="NF011693">
    <property type="entry name" value="PRK15113.1"/>
    <property type="match status" value="1"/>
</dbReference>
<dbReference type="PROSITE" id="PS50404">
    <property type="entry name" value="GST_NTER"/>
    <property type="match status" value="1"/>
</dbReference>
<dbReference type="CDD" id="cd03195">
    <property type="entry name" value="GST_C_4"/>
    <property type="match status" value="1"/>
</dbReference>
<dbReference type="Gene3D" id="1.20.1050.10">
    <property type="match status" value="1"/>
</dbReference>
<reference evidence="3" key="1">
    <citation type="submission" date="2016-05" db="EMBL/GenBank/DDBJ databases">
        <authorList>
            <person name="Behera P."/>
            <person name="Vaishampayan P."/>
            <person name="Singh N."/>
            <person name="Raina V."/>
            <person name="Suar M."/>
            <person name="Pattnaik A."/>
            <person name="Rastogi G."/>
        </authorList>
    </citation>
    <scope>NUCLEOTIDE SEQUENCE [LARGE SCALE GENOMIC DNA]</scope>
    <source>
        <strain evidence="3">MP23</strain>
    </source>
</reference>
<dbReference type="GO" id="GO:0004364">
    <property type="term" value="F:glutathione transferase activity"/>
    <property type="evidence" value="ECO:0007669"/>
    <property type="project" value="TreeGrafter"/>
</dbReference>
<dbReference type="STRING" id="1691903.A9B99_05165"/>
<dbReference type="Pfam" id="PF13409">
    <property type="entry name" value="GST_N_2"/>
    <property type="match status" value="1"/>
</dbReference>
<dbReference type="SUPFAM" id="SSF47616">
    <property type="entry name" value="GST C-terminal domain-like"/>
    <property type="match status" value="1"/>
</dbReference>
<dbReference type="Pfam" id="PF14834">
    <property type="entry name" value="GST_C_4"/>
    <property type="match status" value="1"/>
</dbReference>
<gene>
    <name evidence="2" type="ORF">A9B99_05165</name>
</gene>
<dbReference type="EMBL" id="LYRP01000001">
    <property type="protein sequence ID" value="OAT79269.1"/>
    <property type="molecule type" value="Genomic_DNA"/>
</dbReference>
<dbReference type="RefSeq" id="WP_064595562.1">
    <property type="nucleotide sequence ID" value="NZ_CP134782.1"/>
</dbReference>
<dbReference type="Proteomes" id="UP000078225">
    <property type="component" value="Unassembled WGS sequence"/>
</dbReference>
<dbReference type="InterPro" id="IPR036282">
    <property type="entry name" value="Glutathione-S-Trfase_C_sf"/>
</dbReference>
<keyword evidence="3" id="KW-1185">Reference proteome</keyword>
<dbReference type="InterPro" id="IPR034338">
    <property type="entry name" value="GST_4_C"/>
</dbReference>
<sequence>MSQPTICLWSDARFHSPYVMSVFVALKEKGLSFTLKTIDLDSGQNHQNGWAGFDITRRVPVLDVDGFLLAESSAITEYLEDAFAPPVRQRIYPVDIQLRAKAREIQAWLRSDLAALRQERSTEVIFSGQHFAPLTPRGEADAQRLIHLASSLLKPSQHNLFGEWCIADTDLALMLNRLIMHGDSVPENLVEYATFQWQRSSVQQYAALSARQST</sequence>
<dbReference type="PANTHER" id="PTHR42673">
    <property type="entry name" value="MALEYLACETOACETATE ISOMERASE"/>
    <property type="match status" value="1"/>
</dbReference>
<dbReference type="PANTHER" id="PTHR42673:SF21">
    <property type="entry name" value="GLUTATHIONE S-TRANSFERASE YFCF"/>
    <property type="match status" value="1"/>
</dbReference>
<evidence type="ECO:0000313" key="3">
    <source>
        <dbReference type="Proteomes" id="UP000078225"/>
    </source>
</evidence>
<name>A0A1B7LAC1_9ENTR</name>
<keyword evidence="2" id="KW-0808">Transferase</keyword>
<dbReference type="CDD" id="cd00570">
    <property type="entry name" value="GST_N_family"/>
    <property type="match status" value="1"/>
</dbReference>
<protein>
    <submittedName>
        <fullName evidence="2">Glutathione S-transferase</fullName>
    </submittedName>
</protein>
<evidence type="ECO:0000313" key="2">
    <source>
        <dbReference type="EMBL" id="OAT79269.1"/>
    </source>
</evidence>
<evidence type="ECO:0000259" key="1">
    <source>
        <dbReference type="PROSITE" id="PS50404"/>
    </source>
</evidence>
<dbReference type="GO" id="GO:0006559">
    <property type="term" value="P:L-phenylalanine catabolic process"/>
    <property type="evidence" value="ECO:0007669"/>
    <property type="project" value="TreeGrafter"/>
</dbReference>
<dbReference type="InterPro" id="IPR004045">
    <property type="entry name" value="Glutathione_S-Trfase_N"/>
</dbReference>
<dbReference type="OrthoDB" id="8857552at2"/>
<dbReference type="GO" id="GO:0016034">
    <property type="term" value="F:maleylacetoacetate isomerase activity"/>
    <property type="evidence" value="ECO:0007669"/>
    <property type="project" value="TreeGrafter"/>
</dbReference>
<proteinExistence type="predicted"/>
<dbReference type="InterPro" id="IPR036249">
    <property type="entry name" value="Thioredoxin-like_sf"/>
</dbReference>
<accession>A0A1B7LAC1</accession>
<feature type="domain" description="GST N-terminal" evidence="1">
    <location>
        <begin position="6"/>
        <end position="87"/>
    </location>
</feature>
<dbReference type="AlphaFoldDB" id="A0A1B7LAC1"/>
<organism evidence="2 3">
    <name type="scientific">Mangrovibacter phragmitis</name>
    <dbReference type="NCBI Taxonomy" id="1691903"/>
    <lineage>
        <taxon>Bacteria</taxon>
        <taxon>Pseudomonadati</taxon>
        <taxon>Pseudomonadota</taxon>
        <taxon>Gammaproteobacteria</taxon>
        <taxon>Enterobacterales</taxon>
        <taxon>Enterobacteriaceae</taxon>
        <taxon>Mangrovibacter</taxon>
    </lineage>
</organism>
<comment type="caution">
    <text evidence="2">The sequence shown here is derived from an EMBL/GenBank/DDBJ whole genome shotgun (WGS) entry which is preliminary data.</text>
</comment>
<dbReference type="Gene3D" id="3.40.30.10">
    <property type="entry name" value="Glutaredoxin"/>
    <property type="match status" value="1"/>
</dbReference>